<organism evidence="3 4">
    <name type="scientific">Marasmius crinis-equi</name>
    <dbReference type="NCBI Taxonomy" id="585013"/>
    <lineage>
        <taxon>Eukaryota</taxon>
        <taxon>Fungi</taxon>
        <taxon>Dikarya</taxon>
        <taxon>Basidiomycota</taxon>
        <taxon>Agaricomycotina</taxon>
        <taxon>Agaricomycetes</taxon>
        <taxon>Agaricomycetidae</taxon>
        <taxon>Agaricales</taxon>
        <taxon>Marasmiineae</taxon>
        <taxon>Marasmiaceae</taxon>
        <taxon>Marasmius</taxon>
    </lineage>
</organism>
<evidence type="ECO:0000313" key="4">
    <source>
        <dbReference type="Proteomes" id="UP001465976"/>
    </source>
</evidence>
<evidence type="ECO:0000313" key="3">
    <source>
        <dbReference type="EMBL" id="KAL0564385.1"/>
    </source>
</evidence>
<keyword evidence="4" id="KW-1185">Reference proteome</keyword>
<feature type="region of interest" description="Disordered" evidence="2">
    <location>
        <begin position="23"/>
        <end position="65"/>
    </location>
</feature>
<protein>
    <submittedName>
        <fullName evidence="3">Uncharacterized protein</fullName>
    </submittedName>
</protein>
<dbReference type="Proteomes" id="UP001465976">
    <property type="component" value="Unassembled WGS sequence"/>
</dbReference>
<comment type="caution">
    <text evidence="3">The sequence shown here is derived from an EMBL/GenBank/DDBJ whole genome shotgun (WGS) entry which is preliminary data.</text>
</comment>
<evidence type="ECO:0000256" key="2">
    <source>
        <dbReference type="SAM" id="MobiDB-lite"/>
    </source>
</evidence>
<feature type="region of interest" description="Disordered" evidence="2">
    <location>
        <begin position="265"/>
        <end position="290"/>
    </location>
</feature>
<reference evidence="3 4" key="1">
    <citation type="submission" date="2024-02" db="EMBL/GenBank/DDBJ databases">
        <title>A draft genome for the cacao thread blight pathogen Marasmius crinis-equi.</title>
        <authorList>
            <person name="Cohen S.P."/>
            <person name="Baruah I.K."/>
            <person name="Amoako-Attah I."/>
            <person name="Bukari Y."/>
            <person name="Meinhardt L.W."/>
            <person name="Bailey B.A."/>
        </authorList>
    </citation>
    <scope>NUCLEOTIDE SEQUENCE [LARGE SCALE GENOMIC DNA]</scope>
    <source>
        <strain evidence="3 4">GH-76</strain>
    </source>
</reference>
<accession>A0ABR3ENI2</accession>
<proteinExistence type="predicted"/>
<feature type="coiled-coil region" evidence="1">
    <location>
        <begin position="83"/>
        <end position="170"/>
    </location>
</feature>
<feature type="compositionally biased region" description="Low complexity" evidence="2">
    <location>
        <begin position="54"/>
        <end position="65"/>
    </location>
</feature>
<gene>
    <name evidence="3" type="ORF">V5O48_017661</name>
</gene>
<keyword evidence="1" id="KW-0175">Coiled coil</keyword>
<name>A0ABR3ENI2_9AGAR</name>
<sequence length="290" mass="33237">MPPTAPGTNPQEHLGRQIIRLPGAFPGESDLGLEESDSYATNSCGLPDPSQLYSPTRLSRSSSLRAARLRTRSPRLSTTDRCAKRLSKQLSIARKDAERLRHENSHLGAALAEARREELRMLEEYRARMEVAERQNSIEIERRQVDTRVIQELREDRDHCIRDSAMLQEQSRLLMLQIDANAREYDRLQACRHEEKQALQNEVVILRCREEVLKSAFQNIQADLSAAHLTHLAAEDAVKAMSVRILAARREIHDLGDQMRETVSEFRDASGGQRPIEQESVRLPQRHRPW</sequence>
<evidence type="ECO:0000256" key="1">
    <source>
        <dbReference type="SAM" id="Coils"/>
    </source>
</evidence>
<dbReference type="EMBL" id="JBAHYK010002812">
    <property type="protein sequence ID" value="KAL0564385.1"/>
    <property type="molecule type" value="Genomic_DNA"/>
</dbReference>